<feature type="signal peptide" evidence="1">
    <location>
        <begin position="1"/>
        <end position="23"/>
    </location>
</feature>
<name>A0ABX2AUT5_9BACT</name>
<evidence type="ECO:0000313" key="3">
    <source>
        <dbReference type="Proteomes" id="UP001193734"/>
    </source>
</evidence>
<reference evidence="2 3" key="1">
    <citation type="submission" date="2020-05" db="EMBL/GenBank/DDBJ databases">
        <title>Distinct polysaccharide utilization as determinants for interspecies competition between intestinal Prevotella spp.</title>
        <authorList>
            <person name="Galvez E.J.C."/>
            <person name="Iljazovic A."/>
            <person name="Strowig T."/>
        </authorList>
    </citation>
    <scope>NUCLEOTIDE SEQUENCE [LARGE SCALE GENOMIC DNA]</scope>
    <source>
        <strain evidence="2 3">PROD</strain>
    </source>
</reference>
<dbReference type="EMBL" id="JABKKE010000014">
    <property type="protein sequence ID" value="NPE14489.1"/>
    <property type="molecule type" value="Genomic_DNA"/>
</dbReference>
<dbReference type="PROSITE" id="PS51257">
    <property type="entry name" value="PROKAR_LIPOPROTEIN"/>
    <property type="match status" value="1"/>
</dbReference>
<evidence type="ECO:0008006" key="4">
    <source>
        <dbReference type="Google" id="ProtNLM"/>
    </source>
</evidence>
<sequence length="187" mass="21548">MKKRTFLWLFAAMTCMLAFTACSSDDDDDNIDDIENAGTGGDEEVGGDDTQTSRYKVSDFLHNWYIDSLEKDGNEFTTSLVYESQGNMEMVKKLRSEGIEFTSSKDGFFWYTYRNEIETEPFTWSLGSNYAYARDGQIMYIKQGSVVKTYIVGVQKEPTELNSIKFVSIVFWDSDAQKILMRYSRKI</sequence>
<dbReference type="GeneID" id="82157933"/>
<evidence type="ECO:0000313" key="2">
    <source>
        <dbReference type="EMBL" id="NPE14489.1"/>
    </source>
</evidence>
<organism evidence="2 3">
    <name type="scientific">Xylanibacter rodentium</name>
    <dbReference type="NCBI Taxonomy" id="2736289"/>
    <lineage>
        <taxon>Bacteria</taxon>
        <taxon>Pseudomonadati</taxon>
        <taxon>Bacteroidota</taxon>
        <taxon>Bacteroidia</taxon>
        <taxon>Bacteroidales</taxon>
        <taxon>Prevotellaceae</taxon>
        <taxon>Xylanibacter</taxon>
    </lineage>
</organism>
<protein>
    <recommendedName>
        <fullName evidence="4">Lipocalin-like domain-containing protein</fullName>
    </recommendedName>
</protein>
<comment type="caution">
    <text evidence="2">The sequence shown here is derived from an EMBL/GenBank/DDBJ whole genome shotgun (WGS) entry which is preliminary data.</text>
</comment>
<dbReference type="RefSeq" id="WP_172177880.1">
    <property type="nucleotide sequence ID" value="NZ_CASGIA010000016.1"/>
</dbReference>
<gene>
    <name evidence="2" type="ORF">HPS55_09165</name>
</gene>
<dbReference type="Proteomes" id="UP001193734">
    <property type="component" value="Unassembled WGS sequence"/>
</dbReference>
<accession>A0ABX2AUT5</accession>
<feature type="chain" id="PRO_5046954625" description="Lipocalin-like domain-containing protein" evidence="1">
    <location>
        <begin position="24"/>
        <end position="187"/>
    </location>
</feature>
<proteinExistence type="predicted"/>
<keyword evidence="1" id="KW-0732">Signal</keyword>
<evidence type="ECO:0000256" key="1">
    <source>
        <dbReference type="SAM" id="SignalP"/>
    </source>
</evidence>
<keyword evidence="3" id="KW-1185">Reference proteome</keyword>